<evidence type="ECO:0000256" key="1">
    <source>
        <dbReference type="SAM" id="Phobius"/>
    </source>
</evidence>
<sequence length="313" mass="35807">MEATRLSSTKLVQTLKPKKMVSFNEDPMTKVSDALSLPLYLTNVVFFTLFFSVGYFLLSSWREKIRTSTPFHVVTLSEIIAILAFFTSFIYLMAFFGLDFVQSLIFRPSPDVWFSEDEEENEVLLCKEDARKVPCGQALNCSLPPLHAQAPIVSAQEVFKEKVVTILMEEYEEIIKSVVAGMIPSYSLESKLGDCKRSVAFRREIRRCADRRRKKKMWKKMMGFEFVPAPSDQASFPPISAPVLNIPTKLGLRTGTKIRLRFTVSRELPKPLGCDRYVVLRPYFDTIYSPNLGLRSFVQESAGFSHRKRVIII</sequence>
<feature type="transmembrane region" description="Helical" evidence="1">
    <location>
        <begin position="37"/>
        <end position="58"/>
    </location>
</feature>
<evidence type="ECO:0000313" key="2">
    <source>
        <dbReference type="EMBL" id="KAK8975990.1"/>
    </source>
</evidence>
<name>A0ABR2NIZ7_9ROSI</name>
<feature type="transmembrane region" description="Helical" evidence="1">
    <location>
        <begin position="79"/>
        <end position="98"/>
    </location>
</feature>
<keyword evidence="1" id="KW-0812">Transmembrane</keyword>
<keyword evidence="1" id="KW-0472">Membrane</keyword>
<protein>
    <submittedName>
        <fullName evidence="2">Uncharacterized protein</fullName>
    </submittedName>
</protein>
<proteinExistence type="predicted"/>
<keyword evidence="3" id="KW-1185">Reference proteome</keyword>
<dbReference type="InterPro" id="IPR023282">
    <property type="entry name" value="HMG_CoA_Rdtase_N"/>
</dbReference>
<dbReference type="EMBL" id="JBBPBN010000138">
    <property type="protein sequence ID" value="KAK8975990.1"/>
    <property type="molecule type" value="Genomic_DNA"/>
</dbReference>
<dbReference type="InterPro" id="IPR002202">
    <property type="entry name" value="HMG_CoA_Rdtase"/>
</dbReference>
<accession>A0ABR2NIZ7</accession>
<organism evidence="2 3">
    <name type="scientific">Hibiscus sabdariffa</name>
    <name type="common">roselle</name>
    <dbReference type="NCBI Taxonomy" id="183260"/>
    <lineage>
        <taxon>Eukaryota</taxon>
        <taxon>Viridiplantae</taxon>
        <taxon>Streptophyta</taxon>
        <taxon>Embryophyta</taxon>
        <taxon>Tracheophyta</taxon>
        <taxon>Spermatophyta</taxon>
        <taxon>Magnoliopsida</taxon>
        <taxon>eudicotyledons</taxon>
        <taxon>Gunneridae</taxon>
        <taxon>Pentapetalae</taxon>
        <taxon>rosids</taxon>
        <taxon>malvids</taxon>
        <taxon>Malvales</taxon>
        <taxon>Malvaceae</taxon>
        <taxon>Malvoideae</taxon>
        <taxon>Hibiscus</taxon>
    </lineage>
</organism>
<reference evidence="2 3" key="1">
    <citation type="journal article" date="2024" name="G3 (Bethesda)">
        <title>Genome assembly of Hibiscus sabdariffa L. provides insights into metabolisms of medicinal natural products.</title>
        <authorList>
            <person name="Kim T."/>
        </authorList>
    </citation>
    <scope>NUCLEOTIDE SEQUENCE [LARGE SCALE GENOMIC DNA]</scope>
    <source>
        <strain evidence="2">TK-2024</strain>
        <tissue evidence="2">Old leaves</tissue>
    </source>
</reference>
<dbReference type="PANTHER" id="PTHR10572">
    <property type="entry name" value="3-HYDROXY-3-METHYLGLUTARYL-COENZYME A REDUCTASE"/>
    <property type="match status" value="1"/>
</dbReference>
<dbReference type="Proteomes" id="UP001396334">
    <property type="component" value="Unassembled WGS sequence"/>
</dbReference>
<dbReference type="PANTHER" id="PTHR10572:SF44">
    <property type="entry name" value="3-HYDROXY-3-METHYLGLUTARYL-COENZYME A REDUCTASE 1"/>
    <property type="match status" value="1"/>
</dbReference>
<gene>
    <name evidence="2" type="ORF">V6N11_025493</name>
</gene>
<comment type="caution">
    <text evidence="2">The sequence shown here is derived from an EMBL/GenBank/DDBJ whole genome shotgun (WGS) entry which is preliminary data.</text>
</comment>
<evidence type="ECO:0000313" key="3">
    <source>
        <dbReference type="Proteomes" id="UP001396334"/>
    </source>
</evidence>
<dbReference type="Gene3D" id="1.10.3270.10">
    <property type="entry name" value="HMGR, N-terminal domain"/>
    <property type="match status" value="1"/>
</dbReference>
<keyword evidence="1" id="KW-1133">Transmembrane helix</keyword>